<proteinExistence type="predicted"/>
<name>A0A9X6UDZ5_BACCE</name>
<dbReference type="Pfam" id="PF13276">
    <property type="entry name" value="HTH_21"/>
    <property type="match status" value="1"/>
</dbReference>
<feature type="domain" description="HTH-like" evidence="1">
    <location>
        <begin position="42"/>
        <end position="91"/>
    </location>
</feature>
<evidence type="ECO:0000313" key="3">
    <source>
        <dbReference type="Proteomes" id="UP000220691"/>
    </source>
</evidence>
<evidence type="ECO:0000259" key="1">
    <source>
        <dbReference type="Pfam" id="PF13276"/>
    </source>
</evidence>
<organism evidence="2 3">
    <name type="scientific">Bacillus cereus</name>
    <dbReference type="NCBI Taxonomy" id="1396"/>
    <lineage>
        <taxon>Bacteria</taxon>
        <taxon>Bacillati</taxon>
        <taxon>Bacillota</taxon>
        <taxon>Bacilli</taxon>
        <taxon>Bacillales</taxon>
        <taxon>Bacillaceae</taxon>
        <taxon>Bacillus</taxon>
        <taxon>Bacillus cereus group</taxon>
    </lineage>
</organism>
<evidence type="ECO:0000313" key="2">
    <source>
        <dbReference type="EMBL" id="PEO00320.1"/>
    </source>
</evidence>
<sequence>MKMIKEWQSIFTIAELCSICNISCATYYRWKKQEKTVTNHEEKTVIEICQHHKYRRVTACLLAQFNIVMNHKKVLRIMRKYNVLSRVRKKKKALSQACLVQETAMIMPS</sequence>
<dbReference type="EMBL" id="NUAN01000041">
    <property type="protein sequence ID" value="PEO00320.1"/>
    <property type="molecule type" value="Genomic_DNA"/>
</dbReference>
<dbReference type="InterPro" id="IPR025948">
    <property type="entry name" value="HTH-like_dom"/>
</dbReference>
<gene>
    <name evidence="2" type="ORF">CN553_07185</name>
</gene>
<comment type="caution">
    <text evidence="2">The sequence shown here is derived from an EMBL/GenBank/DDBJ whole genome shotgun (WGS) entry which is preliminary data.</text>
</comment>
<reference evidence="2 3" key="1">
    <citation type="submission" date="2017-09" db="EMBL/GenBank/DDBJ databases">
        <title>Large-scale bioinformatics analysis of Bacillus genomes uncovers conserved roles of natural products in bacterial physiology.</title>
        <authorList>
            <consortium name="Agbiome Team Llc"/>
            <person name="Bleich R.M."/>
            <person name="Kirk G.J."/>
            <person name="Santa Maria K.C."/>
            <person name="Allen S.E."/>
            <person name="Farag S."/>
            <person name="Shank E.A."/>
            <person name="Bowers A."/>
        </authorList>
    </citation>
    <scope>NUCLEOTIDE SEQUENCE [LARGE SCALE GENOMIC DNA]</scope>
    <source>
        <strain evidence="2 3">AFS027647</strain>
    </source>
</reference>
<dbReference type="AlphaFoldDB" id="A0A9X6UDZ5"/>
<protein>
    <recommendedName>
        <fullName evidence="1">HTH-like domain-containing protein</fullName>
    </recommendedName>
</protein>
<dbReference type="Proteomes" id="UP000220691">
    <property type="component" value="Unassembled WGS sequence"/>
</dbReference>
<accession>A0A9X6UDZ5</accession>